<sequence length="185" mass="20541">MIQSTEIKPGQCFVWDGELYQAITVDRNKTAMAKMKVAIKVRSPKTGVVKELGLLGSDRVEEANIDKREMQYLYDAGETLCFMDTETYEQIEIPSDRLTWEKQFLTESMMVKVEFYNGEILGIELPDKVNLKVAEAEAAVKGNTATAAQKNATLETGLVIKVPLFINTGDTVEVSTADGKYCGRA</sequence>
<dbReference type="Proteomes" id="UP001286174">
    <property type="component" value="Unassembled WGS sequence"/>
</dbReference>
<dbReference type="InterPro" id="IPR011768">
    <property type="entry name" value="Transl_elongation_fac_P"/>
</dbReference>
<dbReference type="InterPro" id="IPR001059">
    <property type="entry name" value="Transl_elong_P/YeiP_cen"/>
</dbReference>
<organism evidence="12 13">
    <name type="scientific">Grylomicrobium aquisgranensis</name>
    <dbReference type="NCBI Taxonomy" id="2926318"/>
    <lineage>
        <taxon>Bacteria</taxon>
        <taxon>Bacillati</taxon>
        <taxon>Bacillota</taxon>
        <taxon>Erysipelotrichia</taxon>
        <taxon>Erysipelotrichales</taxon>
        <taxon>Erysipelotrichaceae</taxon>
        <taxon>Grylomicrobium</taxon>
    </lineage>
</organism>
<comment type="pathway">
    <text evidence="1 7">Protein biosynthesis; polypeptide chain elongation.</text>
</comment>
<dbReference type="SUPFAM" id="SSF50249">
    <property type="entry name" value="Nucleic acid-binding proteins"/>
    <property type="match status" value="2"/>
</dbReference>
<keyword evidence="3 7" id="KW-0963">Cytoplasm</keyword>
<dbReference type="GO" id="GO:0043043">
    <property type="term" value="P:peptide biosynthetic process"/>
    <property type="evidence" value="ECO:0007669"/>
    <property type="project" value="InterPro"/>
</dbReference>
<dbReference type="PANTHER" id="PTHR30053:SF12">
    <property type="entry name" value="ELONGATION FACTOR P (EF-P) FAMILY PROTEIN"/>
    <property type="match status" value="1"/>
</dbReference>
<dbReference type="SMART" id="SM01185">
    <property type="entry name" value="EFP"/>
    <property type="match status" value="1"/>
</dbReference>
<keyword evidence="13" id="KW-1185">Reference proteome</keyword>
<evidence type="ECO:0000313" key="13">
    <source>
        <dbReference type="Proteomes" id="UP001286174"/>
    </source>
</evidence>
<evidence type="ECO:0000256" key="4">
    <source>
        <dbReference type="ARBA" id="ARBA00022768"/>
    </source>
</evidence>
<dbReference type="PIRSF" id="PIRSF005901">
    <property type="entry name" value="EF-P"/>
    <property type="match status" value="1"/>
</dbReference>
<comment type="similarity">
    <text evidence="2 7 9">Belongs to the elongation factor P family.</text>
</comment>
<dbReference type="FunFam" id="2.40.50.140:FF:000009">
    <property type="entry name" value="Elongation factor P"/>
    <property type="match status" value="1"/>
</dbReference>
<dbReference type="GO" id="GO:0005829">
    <property type="term" value="C:cytosol"/>
    <property type="evidence" value="ECO:0007669"/>
    <property type="project" value="UniProtKB-ARBA"/>
</dbReference>
<dbReference type="SMART" id="SM00841">
    <property type="entry name" value="Elong-fact-P_C"/>
    <property type="match status" value="1"/>
</dbReference>
<comment type="subcellular location">
    <subcellularLocation>
        <location evidence="7">Cytoplasm</location>
    </subcellularLocation>
</comment>
<name>A0AB35TZZ0_9FIRM</name>
<dbReference type="InterPro" id="IPR020599">
    <property type="entry name" value="Transl_elong_fac_P/YeiP"/>
</dbReference>
<dbReference type="AlphaFoldDB" id="A0AB35TZZ0"/>
<dbReference type="FunFam" id="2.40.50.140:FF:000004">
    <property type="entry name" value="Elongation factor P"/>
    <property type="match status" value="1"/>
</dbReference>
<dbReference type="Pfam" id="PF09285">
    <property type="entry name" value="Elong-fact-P_C"/>
    <property type="match status" value="1"/>
</dbReference>
<proteinExistence type="inferred from homology"/>
<comment type="function">
    <text evidence="6 7">Involved in peptide bond synthesis. Stimulates efficient translation and peptide-bond synthesis on native or reconstituted 70S ribosomes in vitro. Probably functions indirectly by altering the affinity of the ribosome for aminoacyl-tRNA, thus increasing their reactivity as acceptors for peptidyl transferase.</text>
</comment>
<evidence type="ECO:0000259" key="11">
    <source>
        <dbReference type="SMART" id="SM01185"/>
    </source>
</evidence>
<evidence type="ECO:0000256" key="1">
    <source>
        <dbReference type="ARBA" id="ARBA00004815"/>
    </source>
</evidence>
<accession>A0AB35TZZ0</accession>
<dbReference type="InterPro" id="IPR012340">
    <property type="entry name" value="NA-bd_OB-fold"/>
</dbReference>
<feature type="domain" description="Translation elongation factor P/YeiP central" evidence="11">
    <location>
        <begin position="67"/>
        <end position="121"/>
    </location>
</feature>
<evidence type="ECO:0000256" key="2">
    <source>
        <dbReference type="ARBA" id="ARBA00009479"/>
    </source>
</evidence>
<evidence type="ECO:0000256" key="5">
    <source>
        <dbReference type="ARBA" id="ARBA00022917"/>
    </source>
</evidence>
<evidence type="ECO:0000256" key="9">
    <source>
        <dbReference type="RuleBase" id="RU004389"/>
    </source>
</evidence>
<evidence type="ECO:0000256" key="8">
    <source>
        <dbReference type="NCBIfam" id="TIGR00038"/>
    </source>
</evidence>
<dbReference type="Pfam" id="PF01132">
    <property type="entry name" value="EFP"/>
    <property type="match status" value="1"/>
</dbReference>
<dbReference type="GO" id="GO:0003746">
    <property type="term" value="F:translation elongation factor activity"/>
    <property type="evidence" value="ECO:0007669"/>
    <property type="project" value="UniProtKB-UniRule"/>
</dbReference>
<dbReference type="InterPro" id="IPR014722">
    <property type="entry name" value="Rib_uL2_dom2"/>
</dbReference>
<dbReference type="CDD" id="cd05794">
    <property type="entry name" value="S1_EF-P_repeat_2"/>
    <property type="match status" value="1"/>
</dbReference>
<comment type="caution">
    <text evidence="12">The sequence shown here is derived from an EMBL/GenBank/DDBJ whole genome shotgun (WGS) entry which is preliminary data.</text>
</comment>
<dbReference type="EMBL" id="JALBUR010000001">
    <property type="protein sequence ID" value="MDX8418648.1"/>
    <property type="molecule type" value="Genomic_DNA"/>
</dbReference>
<gene>
    <name evidence="7 12" type="primary">efp</name>
    <name evidence="12" type="ORF">MOZ60_00910</name>
</gene>
<dbReference type="NCBIfam" id="TIGR00038">
    <property type="entry name" value="efp"/>
    <property type="match status" value="1"/>
</dbReference>
<dbReference type="InterPro" id="IPR008991">
    <property type="entry name" value="Translation_prot_SH3-like_sf"/>
</dbReference>
<dbReference type="RefSeq" id="WP_108773912.1">
    <property type="nucleotide sequence ID" value="NZ_JALBUR010000001.1"/>
</dbReference>
<dbReference type="NCBIfam" id="NF001810">
    <property type="entry name" value="PRK00529.1"/>
    <property type="match status" value="1"/>
</dbReference>
<reference evidence="12 13" key="1">
    <citation type="submission" date="2022-03" db="EMBL/GenBank/DDBJ databases">
        <title>Novel taxa within the pig intestine.</title>
        <authorList>
            <person name="Wylensek D."/>
            <person name="Bishof K."/>
            <person name="Afrizal A."/>
            <person name="Clavel T."/>
        </authorList>
    </citation>
    <scope>NUCLEOTIDE SEQUENCE [LARGE SCALE GENOMIC DNA]</scope>
    <source>
        <strain evidence="12 13">CLA-KB-P133</strain>
    </source>
</reference>
<protein>
    <recommendedName>
        <fullName evidence="7 8">Elongation factor P</fullName>
        <shortName evidence="7">EF-P</shortName>
    </recommendedName>
</protein>
<evidence type="ECO:0000313" key="12">
    <source>
        <dbReference type="EMBL" id="MDX8418648.1"/>
    </source>
</evidence>
<evidence type="ECO:0000259" key="10">
    <source>
        <dbReference type="SMART" id="SM00841"/>
    </source>
</evidence>
<dbReference type="SUPFAM" id="SSF50104">
    <property type="entry name" value="Translation proteins SH3-like domain"/>
    <property type="match status" value="1"/>
</dbReference>
<dbReference type="PANTHER" id="PTHR30053">
    <property type="entry name" value="ELONGATION FACTOR P"/>
    <property type="match status" value="1"/>
</dbReference>
<dbReference type="Gene3D" id="2.30.30.30">
    <property type="match status" value="1"/>
</dbReference>
<dbReference type="Gene3D" id="2.40.50.140">
    <property type="entry name" value="Nucleic acid-binding proteins"/>
    <property type="match status" value="2"/>
</dbReference>
<dbReference type="HAMAP" id="MF_00141">
    <property type="entry name" value="EF_P"/>
    <property type="match status" value="1"/>
</dbReference>
<dbReference type="InterPro" id="IPR013852">
    <property type="entry name" value="Transl_elong_P/YeiP_CS"/>
</dbReference>
<evidence type="ECO:0000256" key="3">
    <source>
        <dbReference type="ARBA" id="ARBA00022490"/>
    </source>
</evidence>
<dbReference type="CDD" id="cd04470">
    <property type="entry name" value="S1_EF-P_repeat_1"/>
    <property type="match status" value="1"/>
</dbReference>
<dbReference type="PROSITE" id="PS01275">
    <property type="entry name" value="EFP"/>
    <property type="match status" value="1"/>
</dbReference>
<dbReference type="InterPro" id="IPR015365">
    <property type="entry name" value="Elong-fact-P_C"/>
</dbReference>
<keyword evidence="5 7" id="KW-0648">Protein biosynthesis</keyword>
<evidence type="ECO:0000256" key="7">
    <source>
        <dbReference type="HAMAP-Rule" id="MF_00141"/>
    </source>
</evidence>
<keyword evidence="4 7" id="KW-0251">Elongation factor</keyword>
<evidence type="ECO:0000256" key="6">
    <source>
        <dbReference type="ARBA" id="ARBA00025469"/>
    </source>
</evidence>
<feature type="domain" description="Elongation factor P C-terminal" evidence="10">
    <location>
        <begin position="129"/>
        <end position="184"/>
    </location>
</feature>